<dbReference type="InterPro" id="IPR050447">
    <property type="entry name" value="Erg6_SMT_methyltransf"/>
</dbReference>
<evidence type="ECO:0000256" key="2">
    <source>
        <dbReference type="ARBA" id="ARBA00038188"/>
    </source>
</evidence>
<dbReference type="Proteomes" id="UP000746747">
    <property type="component" value="Unassembled WGS sequence"/>
</dbReference>
<dbReference type="InterPro" id="IPR029063">
    <property type="entry name" value="SAM-dependent_MTases_sf"/>
</dbReference>
<feature type="domain" description="Methyltransferase type 11" evidence="3">
    <location>
        <begin position="89"/>
        <end position="174"/>
    </location>
</feature>
<evidence type="ECO:0000259" key="3">
    <source>
        <dbReference type="Pfam" id="PF08241"/>
    </source>
</evidence>
<keyword evidence="1" id="KW-0808">Transferase</keyword>
<comment type="caution">
    <text evidence="4">The sequence shown here is derived from an EMBL/GenBank/DDBJ whole genome shotgun (WGS) entry which is preliminary data.</text>
</comment>
<dbReference type="Pfam" id="PF08241">
    <property type="entry name" value="Methyltransf_11"/>
    <property type="match status" value="1"/>
</dbReference>
<dbReference type="GO" id="GO:0003838">
    <property type="term" value="F:sterol 24-C-methyltransferase activity"/>
    <property type="evidence" value="ECO:0007669"/>
    <property type="project" value="TreeGrafter"/>
</dbReference>
<dbReference type="PANTHER" id="PTHR44068">
    <property type="entry name" value="ZGC:194242"/>
    <property type="match status" value="1"/>
</dbReference>
<dbReference type="EMBL" id="CAKAEH010001029">
    <property type="protein sequence ID" value="CAG9532620.1"/>
    <property type="molecule type" value="Genomic_DNA"/>
</dbReference>
<evidence type="ECO:0000256" key="1">
    <source>
        <dbReference type="ARBA" id="ARBA00022679"/>
    </source>
</evidence>
<evidence type="ECO:0000313" key="4">
    <source>
        <dbReference type="EMBL" id="CAG9532620.1"/>
    </source>
</evidence>
<keyword evidence="5" id="KW-1185">Reference proteome</keyword>
<dbReference type="CDD" id="cd02440">
    <property type="entry name" value="AdoMet_MTases"/>
    <property type="match status" value="1"/>
</dbReference>
<organism evidence="4 5">
    <name type="scientific">Cercopithifilaria johnstoni</name>
    <dbReference type="NCBI Taxonomy" id="2874296"/>
    <lineage>
        <taxon>Eukaryota</taxon>
        <taxon>Metazoa</taxon>
        <taxon>Ecdysozoa</taxon>
        <taxon>Nematoda</taxon>
        <taxon>Chromadorea</taxon>
        <taxon>Rhabditida</taxon>
        <taxon>Spirurina</taxon>
        <taxon>Spiruromorpha</taxon>
        <taxon>Filarioidea</taxon>
        <taxon>Onchocercidae</taxon>
        <taxon>Cercopithifilaria</taxon>
    </lineage>
</organism>
<dbReference type="GO" id="GO:0005783">
    <property type="term" value="C:endoplasmic reticulum"/>
    <property type="evidence" value="ECO:0007669"/>
    <property type="project" value="TreeGrafter"/>
</dbReference>
<reference evidence="4" key="1">
    <citation type="submission" date="2021-09" db="EMBL/GenBank/DDBJ databases">
        <authorList>
            <consortium name="Pathogen Informatics"/>
        </authorList>
    </citation>
    <scope>NUCLEOTIDE SEQUENCE</scope>
</reference>
<gene>
    <name evidence="4" type="ORF">CJOHNSTONI_LOCUS2917</name>
</gene>
<name>A0A8J2MKX3_9BILA</name>
<dbReference type="GO" id="GO:0016126">
    <property type="term" value="P:sterol biosynthetic process"/>
    <property type="evidence" value="ECO:0007669"/>
    <property type="project" value="TreeGrafter"/>
</dbReference>
<dbReference type="InterPro" id="IPR013216">
    <property type="entry name" value="Methyltransf_11"/>
</dbReference>
<sequence>MIGYLTDILHRLYYFLFDRLILYPLLSLLSDKISIRFMNLGYQCKKDEEYPVLQKLSEMDNCCIANIALYEKALSLCPKYPNFAGLRLLEVGCGQGGGIEWILRSHSFAVVNGVDPVTVDSCSGRIVTGNAEKLPFVNDSFDIIINIESSHLYDSCQQFFLECSRVLCEKGFLCWADLRYTHQLKMTMIQAQKSGLHLIRTDDITEQVLQAIESTAARYDAMFQNAPYLTRLFQNSIRTTYCAPGTRSYKRLLKREKMYVCACWQNYKRIRKLD</sequence>
<dbReference type="SUPFAM" id="SSF53335">
    <property type="entry name" value="S-adenosyl-L-methionine-dependent methyltransferases"/>
    <property type="match status" value="1"/>
</dbReference>
<dbReference type="OrthoDB" id="506498at2759"/>
<accession>A0A8J2MKX3</accession>
<protein>
    <recommendedName>
        <fullName evidence="3">Methyltransferase type 11 domain-containing protein</fullName>
    </recommendedName>
</protein>
<proteinExistence type="inferred from homology"/>
<evidence type="ECO:0000313" key="5">
    <source>
        <dbReference type="Proteomes" id="UP000746747"/>
    </source>
</evidence>
<dbReference type="PANTHER" id="PTHR44068:SF1">
    <property type="entry name" value="HYPOTHETICAL LOC100005854"/>
    <property type="match status" value="1"/>
</dbReference>
<dbReference type="Gene3D" id="3.40.50.150">
    <property type="entry name" value="Vaccinia Virus protein VP39"/>
    <property type="match status" value="1"/>
</dbReference>
<dbReference type="AlphaFoldDB" id="A0A8J2MKX3"/>
<comment type="similarity">
    <text evidence="2">Belongs to the class I-like SAM-binding methyltransferase superfamily. Erg6/SMT family.</text>
</comment>